<dbReference type="EMBL" id="QGKL01000019">
    <property type="protein sequence ID" value="PWQ97538.1"/>
    <property type="molecule type" value="Genomic_DNA"/>
</dbReference>
<evidence type="ECO:0000256" key="1">
    <source>
        <dbReference type="SAM" id="Phobius"/>
    </source>
</evidence>
<evidence type="ECO:0000313" key="3">
    <source>
        <dbReference type="Proteomes" id="UP000245506"/>
    </source>
</evidence>
<reference evidence="2 3" key="1">
    <citation type="submission" date="2018-05" db="EMBL/GenBank/DDBJ databases">
        <title>Leucothrix arctica sp. nov., isolated from Arctic seawater.</title>
        <authorList>
            <person name="Choi A."/>
            <person name="Baek K."/>
        </authorList>
    </citation>
    <scope>NUCLEOTIDE SEQUENCE [LARGE SCALE GENOMIC DNA]</scope>
    <source>
        <strain evidence="2 3">IMCC9719</strain>
    </source>
</reference>
<gene>
    <name evidence="2" type="ORF">DKT75_06350</name>
</gene>
<accession>A0A317CG55</accession>
<evidence type="ECO:0000313" key="2">
    <source>
        <dbReference type="EMBL" id="PWQ97538.1"/>
    </source>
</evidence>
<proteinExistence type="predicted"/>
<sequence length="202" mass="22621">MKHSQKNTLDKALKTHYEAKSLSADQLDTLMTMQATAEENLLTRLLKDFRGYRYAFYATACLLLMTLVVSFSLLNRPPLAERIMHEIAYNHQQEMPIEIASNSLISIGEYLNKLKFPLINSSSLSPQNWQLLGGRYCSINGKLAAQLKVKNLQDNKTYTLYQAAVGSDISKVLTAAKEQAIEGITVSIWQEKGLLLGLAHSN</sequence>
<keyword evidence="1" id="KW-0812">Transmembrane</keyword>
<dbReference type="OrthoDB" id="6199345at2"/>
<organism evidence="2 3">
    <name type="scientific">Leucothrix arctica</name>
    <dbReference type="NCBI Taxonomy" id="1481894"/>
    <lineage>
        <taxon>Bacteria</taxon>
        <taxon>Pseudomonadati</taxon>
        <taxon>Pseudomonadota</taxon>
        <taxon>Gammaproteobacteria</taxon>
        <taxon>Thiotrichales</taxon>
        <taxon>Thiotrichaceae</taxon>
        <taxon>Leucothrix</taxon>
    </lineage>
</organism>
<comment type="caution">
    <text evidence="2">The sequence shown here is derived from an EMBL/GenBank/DDBJ whole genome shotgun (WGS) entry which is preliminary data.</text>
</comment>
<dbReference type="RefSeq" id="WP_109822580.1">
    <property type="nucleotide sequence ID" value="NZ_QGKL01000019.1"/>
</dbReference>
<protein>
    <recommendedName>
        <fullName evidence="4">DUF3379 domain-containing protein</fullName>
    </recommendedName>
</protein>
<keyword evidence="1" id="KW-1133">Transmembrane helix</keyword>
<keyword evidence="1" id="KW-0472">Membrane</keyword>
<keyword evidence="3" id="KW-1185">Reference proteome</keyword>
<name>A0A317CG55_9GAMM</name>
<evidence type="ECO:0008006" key="4">
    <source>
        <dbReference type="Google" id="ProtNLM"/>
    </source>
</evidence>
<dbReference type="Proteomes" id="UP000245506">
    <property type="component" value="Unassembled WGS sequence"/>
</dbReference>
<dbReference type="AlphaFoldDB" id="A0A317CG55"/>
<feature type="transmembrane region" description="Helical" evidence="1">
    <location>
        <begin position="54"/>
        <end position="74"/>
    </location>
</feature>